<proteinExistence type="predicted"/>
<comment type="caution">
    <text evidence="1">The sequence shown here is derived from an EMBL/GenBank/DDBJ whole genome shotgun (WGS) entry which is preliminary data.</text>
</comment>
<dbReference type="Proteomes" id="UP001171945">
    <property type="component" value="Unassembled WGS sequence"/>
</dbReference>
<feature type="non-terminal residue" evidence="1">
    <location>
        <position position="1"/>
    </location>
</feature>
<name>A0ABT7VQQ3_9GAMM</name>
<dbReference type="EMBL" id="JAUCGM010000036">
    <property type="protein sequence ID" value="MDM8562001.1"/>
    <property type="molecule type" value="Genomic_DNA"/>
</dbReference>
<evidence type="ECO:0000313" key="1">
    <source>
        <dbReference type="EMBL" id="MDM8562001.1"/>
    </source>
</evidence>
<reference evidence="1" key="1">
    <citation type="submission" date="2023-06" db="EMBL/GenBank/DDBJ databases">
        <title>Uncultivated large filamentous bacteria from sulfidic sediments reveal new species and different genomic features in energy metabolism and defense.</title>
        <authorList>
            <person name="Fonseca A."/>
        </authorList>
    </citation>
    <scope>NUCLEOTIDE SEQUENCE</scope>
    <source>
        <strain evidence="1">HSG4</strain>
    </source>
</reference>
<organism evidence="1 2">
    <name type="scientific">Candidatus Marithioploca araucensis</name>
    <dbReference type="NCBI Taxonomy" id="70273"/>
    <lineage>
        <taxon>Bacteria</taxon>
        <taxon>Pseudomonadati</taxon>
        <taxon>Pseudomonadota</taxon>
        <taxon>Gammaproteobacteria</taxon>
        <taxon>Thiotrichales</taxon>
        <taxon>Thiotrichaceae</taxon>
        <taxon>Candidatus Marithioploca</taxon>
    </lineage>
</organism>
<evidence type="ECO:0000313" key="2">
    <source>
        <dbReference type="Proteomes" id="UP001171945"/>
    </source>
</evidence>
<protein>
    <submittedName>
        <fullName evidence="1">Uncharacterized protein</fullName>
    </submittedName>
</protein>
<keyword evidence="2" id="KW-1185">Reference proteome</keyword>
<sequence length="66" mass="7248">VRATLKHLNVLYVGDCKMAALKTRAFIQNGSDYYLTPLPKTIVPLVVLRNQDLITSQTLCSVGLAT</sequence>
<accession>A0ABT7VQQ3</accession>
<gene>
    <name evidence="1" type="ORF">QUF54_01445</name>
</gene>